<comment type="caution">
    <text evidence="9">The sequence shown here is derived from an EMBL/GenBank/DDBJ whole genome shotgun (WGS) entry which is preliminary data.</text>
</comment>
<name>A0A2S3ZZX6_ARTGL</name>
<dbReference type="InterPro" id="IPR000425">
    <property type="entry name" value="MIP"/>
</dbReference>
<keyword evidence="10" id="KW-1185">Reference proteome</keyword>
<feature type="transmembrane region" description="Helical" evidence="8">
    <location>
        <begin position="176"/>
        <end position="197"/>
    </location>
</feature>
<dbReference type="Gene3D" id="1.20.1080.10">
    <property type="entry name" value="Glycerol uptake facilitator protein"/>
    <property type="match status" value="1"/>
</dbReference>
<reference evidence="9 10" key="1">
    <citation type="submission" date="2018-01" db="EMBL/GenBank/DDBJ databases">
        <title>Arthrobacter sp. nov., from glaciers in China.</title>
        <authorList>
            <person name="Liu Q."/>
            <person name="Xin Y.-H."/>
        </authorList>
    </citation>
    <scope>NUCLEOTIDE SEQUENCE [LARGE SCALE GENOMIC DNA]</scope>
    <source>
        <strain evidence="9 10">HLT2-12-2</strain>
    </source>
</reference>
<dbReference type="PANTHER" id="PTHR19139">
    <property type="entry name" value="AQUAPORIN TRANSPORTER"/>
    <property type="match status" value="1"/>
</dbReference>
<dbReference type="AlphaFoldDB" id="A0A2S3ZZX6"/>
<evidence type="ECO:0000313" key="9">
    <source>
        <dbReference type="EMBL" id="POH74462.1"/>
    </source>
</evidence>
<dbReference type="PRINTS" id="PR00783">
    <property type="entry name" value="MINTRINSICP"/>
</dbReference>
<evidence type="ECO:0000256" key="7">
    <source>
        <dbReference type="SAM" id="MobiDB-lite"/>
    </source>
</evidence>
<comment type="similarity">
    <text evidence="2 6">Belongs to the MIP/aquaporin (TC 1.A.8) family.</text>
</comment>
<dbReference type="InterPro" id="IPR034294">
    <property type="entry name" value="Aquaporin_transptr"/>
</dbReference>
<dbReference type="GO" id="GO:0005886">
    <property type="term" value="C:plasma membrane"/>
    <property type="evidence" value="ECO:0007669"/>
    <property type="project" value="TreeGrafter"/>
</dbReference>
<evidence type="ECO:0000256" key="3">
    <source>
        <dbReference type="ARBA" id="ARBA00022692"/>
    </source>
</evidence>
<evidence type="ECO:0000256" key="1">
    <source>
        <dbReference type="ARBA" id="ARBA00004141"/>
    </source>
</evidence>
<evidence type="ECO:0000256" key="8">
    <source>
        <dbReference type="SAM" id="Phobius"/>
    </source>
</evidence>
<feature type="transmembrane region" description="Helical" evidence="8">
    <location>
        <begin position="217"/>
        <end position="235"/>
    </location>
</feature>
<evidence type="ECO:0000256" key="2">
    <source>
        <dbReference type="ARBA" id="ARBA00006175"/>
    </source>
</evidence>
<keyword evidence="3 6" id="KW-0812">Transmembrane</keyword>
<evidence type="ECO:0000256" key="5">
    <source>
        <dbReference type="ARBA" id="ARBA00023136"/>
    </source>
</evidence>
<dbReference type="EMBL" id="PPXC01000003">
    <property type="protein sequence ID" value="POH74462.1"/>
    <property type="molecule type" value="Genomic_DNA"/>
</dbReference>
<feature type="transmembrane region" description="Helical" evidence="8">
    <location>
        <begin position="90"/>
        <end position="111"/>
    </location>
</feature>
<sequence>MTTPGTATAHAYPLSTRVAIEGLGSFFIVFAGLATALFSATGSGSTVGFAYGLAMVAVIISFGHISNGYFNPAFSLGMAVAGRLKYSAMALYIVAQTVGGLLATAVLLALVKVMPAGATPETPKLFGALANGFDSHSPSQVPMVGVLIVEIVAVAVLTALILGITSARNTTSLGPVGIGLGFAVAIGITMPLSNGSLNPARATSVVFLAESWAAGQLWLFWLAPLFGAALAAAIFRSFAPSASLVAADLTDDAAAPAADAATIDSSDSSDSSATQVETDKLPKPVPASGHDGAAARKAAPTEGVKTDGADSDSAATDRAVIDDAQAFFDGRKK</sequence>
<evidence type="ECO:0000256" key="4">
    <source>
        <dbReference type="ARBA" id="ARBA00022989"/>
    </source>
</evidence>
<evidence type="ECO:0000256" key="6">
    <source>
        <dbReference type="RuleBase" id="RU000477"/>
    </source>
</evidence>
<dbReference type="InterPro" id="IPR023271">
    <property type="entry name" value="Aquaporin-like"/>
</dbReference>
<dbReference type="PANTHER" id="PTHR19139:SF199">
    <property type="entry name" value="MIP17260P"/>
    <property type="match status" value="1"/>
</dbReference>
<dbReference type="Proteomes" id="UP000237061">
    <property type="component" value="Unassembled WGS sequence"/>
</dbReference>
<dbReference type="SUPFAM" id="SSF81338">
    <property type="entry name" value="Aquaporin-like"/>
    <property type="match status" value="1"/>
</dbReference>
<accession>A0A2S3ZZX6</accession>
<evidence type="ECO:0008006" key="11">
    <source>
        <dbReference type="Google" id="ProtNLM"/>
    </source>
</evidence>
<keyword evidence="6" id="KW-0813">Transport</keyword>
<feature type="region of interest" description="Disordered" evidence="7">
    <location>
        <begin position="259"/>
        <end position="317"/>
    </location>
</feature>
<keyword evidence="4 8" id="KW-1133">Transmembrane helix</keyword>
<comment type="subcellular location">
    <subcellularLocation>
        <location evidence="1">Membrane</location>
        <topology evidence="1">Multi-pass membrane protein</topology>
    </subcellularLocation>
</comment>
<organism evidence="9 10">
    <name type="scientific">Arthrobacter glacialis</name>
    <dbReference type="NCBI Taxonomy" id="1664"/>
    <lineage>
        <taxon>Bacteria</taxon>
        <taxon>Bacillati</taxon>
        <taxon>Actinomycetota</taxon>
        <taxon>Actinomycetes</taxon>
        <taxon>Micrococcales</taxon>
        <taxon>Micrococcaceae</taxon>
        <taxon>Arthrobacter</taxon>
    </lineage>
</organism>
<dbReference type="GO" id="GO:0015250">
    <property type="term" value="F:water channel activity"/>
    <property type="evidence" value="ECO:0007669"/>
    <property type="project" value="TreeGrafter"/>
</dbReference>
<evidence type="ECO:0000313" key="10">
    <source>
        <dbReference type="Proteomes" id="UP000237061"/>
    </source>
</evidence>
<proteinExistence type="inferred from homology"/>
<feature type="transmembrane region" description="Helical" evidence="8">
    <location>
        <begin position="143"/>
        <end position="164"/>
    </location>
</feature>
<dbReference type="RefSeq" id="WP_103464509.1">
    <property type="nucleotide sequence ID" value="NZ_PPXC01000003.1"/>
</dbReference>
<feature type="transmembrane region" description="Helical" evidence="8">
    <location>
        <begin position="48"/>
        <end position="70"/>
    </location>
</feature>
<keyword evidence="5 8" id="KW-0472">Membrane</keyword>
<gene>
    <name evidence="9" type="ORF">CVS27_04305</name>
</gene>
<feature type="transmembrane region" description="Helical" evidence="8">
    <location>
        <begin position="23"/>
        <end position="42"/>
    </location>
</feature>
<dbReference type="Pfam" id="PF00230">
    <property type="entry name" value="MIP"/>
    <property type="match status" value="1"/>
</dbReference>
<feature type="compositionally biased region" description="Low complexity" evidence="7">
    <location>
        <begin position="259"/>
        <end position="273"/>
    </location>
</feature>
<protein>
    <recommendedName>
        <fullName evidence="11">Porin</fullName>
    </recommendedName>
</protein>